<protein>
    <recommendedName>
        <fullName evidence="5">DNA-directed RNA polymerase III subunit RPC3</fullName>
        <shortName evidence="5">RNA polymerase III subunit C3</shortName>
    </recommendedName>
</protein>
<dbReference type="InterPro" id="IPR036388">
    <property type="entry name" value="WH-like_DNA-bd_sf"/>
</dbReference>
<evidence type="ECO:0000256" key="1">
    <source>
        <dbReference type="ARBA" id="ARBA00004123"/>
    </source>
</evidence>
<evidence type="ECO:0000256" key="4">
    <source>
        <dbReference type="ARBA" id="ARBA00023242"/>
    </source>
</evidence>
<comment type="subunit">
    <text evidence="5">Component of the RNA polymerase III (Pol III) complex consisting of 17 subunits.</text>
</comment>
<evidence type="ECO:0000256" key="3">
    <source>
        <dbReference type="ARBA" id="ARBA00023163"/>
    </source>
</evidence>
<dbReference type="EMBL" id="LTDL01000040">
    <property type="protein sequence ID" value="OAG29436.1"/>
    <property type="molecule type" value="Genomic_DNA"/>
</dbReference>
<dbReference type="Gene3D" id="1.10.10.10">
    <property type="entry name" value="Winged helix-like DNA-binding domain superfamily/Winged helix DNA-binding domain"/>
    <property type="match status" value="2"/>
</dbReference>
<dbReference type="GeneID" id="93646919"/>
<keyword evidence="9" id="KW-1185">Reference proteome</keyword>
<dbReference type="Pfam" id="PF08221">
    <property type="entry name" value="HTH_9"/>
    <property type="match status" value="1"/>
</dbReference>
<dbReference type="PANTHER" id="PTHR12949:SF0">
    <property type="entry name" value="DNA-DIRECTED RNA POLYMERASE III SUBUNIT RPC3"/>
    <property type="match status" value="1"/>
</dbReference>
<evidence type="ECO:0000313" key="9">
    <source>
        <dbReference type="Proteomes" id="UP000185944"/>
    </source>
</evidence>
<dbReference type="InterPro" id="IPR013197">
    <property type="entry name" value="RNA_pol_III_RPC82-rel_HTH"/>
</dbReference>
<gene>
    <name evidence="8" type="ORF">NEDG_00569</name>
</gene>
<evidence type="ECO:0000256" key="5">
    <source>
        <dbReference type="RuleBase" id="RU367076"/>
    </source>
</evidence>
<dbReference type="InterPro" id="IPR055207">
    <property type="entry name" value="POLR3C_WHD"/>
</dbReference>
<keyword evidence="4 5" id="KW-0539">Nucleus</keyword>
<evidence type="ECO:0000313" key="8">
    <source>
        <dbReference type="EMBL" id="OAG29436.1"/>
    </source>
</evidence>
<feature type="domain" description="DNA-directed RNA polymerase III subunit RPC3 winged-helix" evidence="7">
    <location>
        <begin position="286"/>
        <end position="345"/>
    </location>
</feature>
<feature type="domain" description="RNA polymerase III subunit RPC82-related helix-turn-helix" evidence="6">
    <location>
        <begin position="11"/>
        <end position="61"/>
    </location>
</feature>
<dbReference type="Pfam" id="PF22536">
    <property type="entry name" value="WHD_POLR3C"/>
    <property type="match status" value="1"/>
</dbReference>
<evidence type="ECO:0000259" key="6">
    <source>
        <dbReference type="Pfam" id="PF08221"/>
    </source>
</evidence>
<comment type="function">
    <text evidence="5">DNA-dependent RNA polymerase catalyzes the transcription of DNA into RNA using the four ribonucleoside triphosphates as substrates. Specific core component of RNA polymerase III which synthesizes small RNAs, such as 5S rRNA and tRNAs.</text>
</comment>
<dbReference type="STRING" id="1805483.A0A177ECH9"/>
<dbReference type="AlphaFoldDB" id="A0A177ECH9"/>
<keyword evidence="3 5" id="KW-0804">Transcription</keyword>
<dbReference type="OrthoDB" id="272392at2759"/>
<reference evidence="8 9" key="1">
    <citation type="submission" date="2016-02" db="EMBL/GenBank/DDBJ databases">
        <title>Discovery of a natural microsporidian pathogen with a broad tissue tropism in Caenorhabditis elegans.</title>
        <authorList>
            <person name="Luallen R.J."/>
            <person name="Reinke A.W."/>
            <person name="Tong L."/>
            <person name="Botts M.R."/>
            <person name="Felix M.-A."/>
            <person name="Troemel E.R."/>
        </authorList>
    </citation>
    <scope>NUCLEOTIDE SEQUENCE [LARGE SCALE GENOMIC DNA]</scope>
    <source>
        <strain evidence="8 9">JUm2807</strain>
    </source>
</reference>
<dbReference type="PANTHER" id="PTHR12949">
    <property type="entry name" value="RNA POLYMERASE III DNA DIRECTED -RELATED"/>
    <property type="match status" value="1"/>
</dbReference>
<accession>A0A177ECH9</accession>
<evidence type="ECO:0000259" key="7">
    <source>
        <dbReference type="Pfam" id="PF22536"/>
    </source>
</evidence>
<keyword evidence="2 5" id="KW-0240">DNA-directed RNA polymerase</keyword>
<dbReference type="Proteomes" id="UP000185944">
    <property type="component" value="Unassembled WGS sequence"/>
</dbReference>
<sequence>MSESKRVFFLEAFGGIPARVGYHLMHNREKTLVHISRSLGLQKKTVAKALSLLIHFGVVGFNNFGGRGFRYLVKESYTHLINNPVYLQYLERAYGAVGLAVGAEMLLQGRLKGSDIPEDMVQVSQKMVQEGVLTENVTESKEVKKIRMEESRDFGAKVLRLSKEKVKERILGERLEQEIEKKFSKQTKIVFAVVRHFYPTTAPFKAIAQRVAMFDLQEDFGMSGVEGMTLEDSVRSHLAYLVAYGAISGSFEKYQLNYEWCVRNLKLTAVLDYCEMHISAGSSSLLALLLSKGYVEDRFLQKHILMDPAQSKSLLFALLSEGLVSTQMVSRTTECLPSKSFHFWHASTSKIFFMLISGLGAKISDCYLELEACKESAEVLPKQEYRHRLETLYKTLESLHLFYFTLGL</sequence>
<evidence type="ECO:0000256" key="2">
    <source>
        <dbReference type="ARBA" id="ARBA00022478"/>
    </source>
</evidence>
<name>A0A177ECH9_9MICR</name>
<comment type="similarity">
    <text evidence="5">Belongs to the RNA polymerase beta chain family.</text>
</comment>
<comment type="caution">
    <text evidence="8">The sequence shown here is derived from an EMBL/GenBank/DDBJ whole genome shotgun (WGS) entry which is preliminary data.</text>
</comment>
<dbReference type="InterPro" id="IPR039748">
    <property type="entry name" value="RPC3"/>
</dbReference>
<comment type="subcellular location">
    <subcellularLocation>
        <location evidence="1 5">Nucleus</location>
    </subcellularLocation>
</comment>
<dbReference type="GO" id="GO:0003697">
    <property type="term" value="F:single-stranded DNA binding"/>
    <property type="evidence" value="ECO:0007669"/>
    <property type="project" value="UniProtKB-UniRule"/>
</dbReference>
<dbReference type="GO" id="GO:0005666">
    <property type="term" value="C:RNA polymerase III complex"/>
    <property type="evidence" value="ECO:0007669"/>
    <property type="project" value="UniProtKB-UniRule"/>
</dbReference>
<dbReference type="VEuPathDB" id="MicrosporidiaDB:NEDG_00569"/>
<organism evidence="8 9">
    <name type="scientific">Nematocida displodere</name>
    <dbReference type="NCBI Taxonomy" id="1805483"/>
    <lineage>
        <taxon>Eukaryota</taxon>
        <taxon>Fungi</taxon>
        <taxon>Fungi incertae sedis</taxon>
        <taxon>Microsporidia</taxon>
        <taxon>Nematocida</taxon>
    </lineage>
</organism>
<proteinExistence type="inferred from homology"/>
<dbReference type="RefSeq" id="XP_067544084.1">
    <property type="nucleotide sequence ID" value="XM_067687987.1"/>
</dbReference>